<organism evidence="9 10">
    <name type="scientific">Plectus sambesii</name>
    <dbReference type="NCBI Taxonomy" id="2011161"/>
    <lineage>
        <taxon>Eukaryota</taxon>
        <taxon>Metazoa</taxon>
        <taxon>Ecdysozoa</taxon>
        <taxon>Nematoda</taxon>
        <taxon>Chromadorea</taxon>
        <taxon>Plectida</taxon>
        <taxon>Plectina</taxon>
        <taxon>Plectoidea</taxon>
        <taxon>Plectidae</taxon>
        <taxon>Plectus</taxon>
    </lineage>
</organism>
<dbReference type="Pfam" id="PF00782">
    <property type="entry name" value="DSPc"/>
    <property type="match status" value="1"/>
</dbReference>
<dbReference type="InterPro" id="IPR029021">
    <property type="entry name" value="Prot-tyrosine_phosphatase-like"/>
</dbReference>
<keyword evidence="9" id="KW-1185">Reference proteome</keyword>
<dbReference type="WBParaSite" id="PSAMB.scaffold3361size18584.g21175.t1">
    <property type="protein sequence ID" value="PSAMB.scaffold3361size18584.g21175.t1"/>
    <property type="gene ID" value="PSAMB.scaffold3361size18584.g21175"/>
</dbReference>
<dbReference type="PROSITE" id="PS50056">
    <property type="entry name" value="TYR_PHOSPHATASE_2"/>
    <property type="match status" value="1"/>
</dbReference>
<name>A0A914W793_9BILA</name>
<dbReference type="InterPro" id="IPR000387">
    <property type="entry name" value="Tyr_Pase_dom"/>
</dbReference>
<evidence type="ECO:0000313" key="10">
    <source>
        <dbReference type="WBParaSite" id="PSAMB.scaffold3361size18584.g21175.t1"/>
    </source>
</evidence>
<dbReference type="GO" id="GO:0004725">
    <property type="term" value="F:protein tyrosine phosphatase activity"/>
    <property type="evidence" value="ECO:0007669"/>
    <property type="project" value="TreeGrafter"/>
</dbReference>
<evidence type="ECO:0000256" key="4">
    <source>
        <dbReference type="ARBA" id="ARBA00047761"/>
    </source>
</evidence>
<evidence type="ECO:0000313" key="9">
    <source>
        <dbReference type="Proteomes" id="UP000887566"/>
    </source>
</evidence>
<accession>A0A914W793</accession>
<dbReference type="GO" id="GO:0005829">
    <property type="term" value="C:cytosol"/>
    <property type="evidence" value="ECO:0007669"/>
    <property type="project" value="TreeGrafter"/>
</dbReference>
<feature type="compositionally biased region" description="Polar residues" evidence="6">
    <location>
        <begin position="102"/>
        <end position="146"/>
    </location>
</feature>
<dbReference type="PANTHER" id="PTHR45948">
    <property type="entry name" value="DUAL SPECIFICITY PROTEIN PHOSPHATASE DDB_G0269404-RELATED"/>
    <property type="match status" value="1"/>
</dbReference>
<dbReference type="GO" id="GO:0007165">
    <property type="term" value="P:signal transduction"/>
    <property type="evidence" value="ECO:0007669"/>
    <property type="project" value="TreeGrafter"/>
</dbReference>
<comment type="similarity">
    <text evidence="1">Belongs to the protein-tyrosine phosphatase family. Non-receptor class dual specificity subfamily.</text>
</comment>
<evidence type="ECO:0000256" key="6">
    <source>
        <dbReference type="SAM" id="MobiDB-lite"/>
    </source>
</evidence>
<evidence type="ECO:0000256" key="1">
    <source>
        <dbReference type="ARBA" id="ARBA00008601"/>
    </source>
</evidence>
<evidence type="ECO:0000256" key="3">
    <source>
        <dbReference type="ARBA" id="ARBA00022912"/>
    </source>
</evidence>
<protein>
    <submittedName>
        <fullName evidence="10">Uncharacterized protein</fullName>
    </submittedName>
</protein>
<keyword evidence="3" id="KW-0904">Protein phosphatase</keyword>
<dbReference type="AlphaFoldDB" id="A0A914W793"/>
<proteinExistence type="inferred from homology"/>
<dbReference type="Gene3D" id="3.90.190.10">
    <property type="entry name" value="Protein tyrosine phosphatase superfamily"/>
    <property type="match status" value="1"/>
</dbReference>
<feature type="domain" description="Tyrosine specific protein phosphatases" evidence="8">
    <location>
        <begin position="273"/>
        <end position="324"/>
    </location>
</feature>
<evidence type="ECO:0000256" key="5">
    <source>
        <dbReference type="ARBA" id="ARBA00048336"/>
    </source>
</evidence>
<feature type="domain" description="Tyrosine-protein phosphatase" evidence="7">
    <location>
        <begin position="202"/>
        <end position="346"/>
    </location>
</feature>
<dbReference type="PROSITE" id="PS50054">
    <property type="entry name" value="TYR_PHOSPHATASE_DUAL"/>
    <property type="match status" value="1"/>
</dbReference>
<evidence type="ECO:0000259" key="8">
    <source>
        <dbReference type="PROSITE" id="PS50056"/>
    </source>
</evidence>
<evidence type="ECO:0000259" key="7">
    <source>
        <dbReference type="PROSITE" id="PS50054"/>
    </source>
</evidence>
<dbReference type="SMART" id="SM00195">
    <property type="entry name" value="DSPc"/>
    <property type="match status" value="1"/>
</dbReference>
<comment type="catalytic activity">
    <reaction evidence="5">
        <text>O-phospho-L-threonyl-[protein] + H2O = L-threonyl-[protein] + phosphate</text>
        <dbReference type="Rhea" id="RHEA:47004"/>
        <dbReference type="Rhea" id="RHEA-COMP:11060"/>
        <dbReference type="Rhea" id="RHEA-COMP:11605"/>
        <dbReference type="ChEBI" id="CHEBI:15377"/>
        <dbReference type="ChEBI" id="CHEBI:30013"/>
        <dbReference type="ChEBI" id="CHEBI:43474"/>
        <dbReference type="ChEBI" id="CHEBI:61977"/>
        <dbReference type="EC" id="3.1.3.16"/>
    </reaction>
</comment>
<evidence type="ECO:0000256" key="2">
    <source>
        <dbReference type="ARBA" id="ARBA00022801"/>
    </source>
</evidence>
<feature type="region of interest" description="Disordered" evidence="6">
    <location>
        <begin position="87"/>
        <end position="152"/>
    </location>
</feature>
<sequence>MGLEQHKKSEASEPGKQWYWVFSDGSKTALSSGFWIEGQPADTDGTKNVGAFMRRGNAFGLGNVDAATPIDGYVCQYDLVVKKGTIPSSESNELPQLDPEPITSTGHPGTTGGNSNVTPNNSVKSDTNNTVPGNNTIVSGNSTLPDTETEEDKELIKAAAQNTTGVKNDTTTGMETTKDASCAEERGAVNGLRNMLKQCSGGMTKIIPGLFVGSLRDACDEDQLRNNRISHVVSVHDLTRSHPVHDKMGVKVMRVRVSDRPESNLTQHISSVNDFVHEARLNKGSVLVHCLAGASRSVTLVVAYLMTTTDGDYWRCMSSVGDRRKCANPNFGFRMQLTKFETQGLDSEKCRMRAKFSTKWDEWFVLDSESLRQSCRPLSDFAALPIAHLSPSKQLGSNPTVSITSDTTKSSNSKLVEDVTTVKIEPTEPQCTVLTSRSSSLDSFVQDIKNLNFIDQYD</sequence>
<reference evidence="10" key="1">
    <citation type="submission" date="2022-11" db="UniProtKB">
        <authorList>
            <consortium name="WormBaseParasite"/>
        </authorList>
    </citation>
    <scope>IDENTIFICATION</scope>
</reference>
<dbReference type="SUPFAM" id="SSF52799">
    <property type="entry name" value="(Phosphotyrosine protein) phosphatases II"/>
    <property type="match status" value="1"/>
</dbReference>
<dbReference type="Proteomes" id="UP000887566">
    <property type="component" value="Unplaced"/>
</dbReference>
<dbReference type="PANTHER" id="PTHR45948:SF2">
    <property type="entry name" value="DUAL SPECIFICITY PROTEIN PHOSPHATASE"/>
    <property type="match status" value="1"/>
</dbReference>
<dbReference type="InterPro" id="IPR020422">
    <property type="entry name" value="TYR_PHOSPHATASE_DUAL_dom"/>
</dbReference>
<keyword evidence="2" id="KW-0378">Hydrolase</keyword>
<dbReference type="GO" id="GO:0004722">
    <property type="term" value="F:protein serine/threonine phosphatase activity"/>
    <property type="evidence" value="ECO:0007669"/>
    <property type="project" value="UniProtKB-EC"/>
</dbReference>
<dbReference type="InterPro" id="IPR000340">
    <property type="entry name" value="Dual-sp_phosphatase_cat-dom"/>
</dbReference>
<comment type="catalytic activity">
    <reaction evidence="4">
        <text>O-phospho-L-seryl-[protein] + H2O = L-seryl-[protein] + phosphate</text>
        <dbReference type="Rhea" id="RHEA:20629"/>
        <dbReference type="Rhea" id="RHEA-COMP:9863"/>
        <dbReference type="Rhea" id="RHEA-COMP:11604"/>
        <dbReference type="ChEBI" id="CHEBI:15377"/>
        <dbReference type="ChEBI" id="CHEBI:29999"/>
        <dbReference type="ChEBI" id="CHEBI:43474"/>
        <dbReference type="ChEBI" id="CHEBI:83421"/>
        <dbReference type="EC" id="3.1.3.16"/>
    </reaction>
</comment>